<dbReference type="CDD" id="cd03443">
    <property type="entry name" value="PaaI_thioesterase"/>
    <property type="match status" value="1"/>
</dbReference>
<dbReference type="InterPro" id="IPR006683">
    <property type="entry name" value="Thioestr_dom"/>
</dbReference>
<dbReference type="EMBL" id="LT629748">
    <property type="protein sequence ID" value="SDS95426.1"/>
    <property type="molecule type" value="Genomic_DNA"/>
</dbReference>
<reference evidence="10" key="1">
    <citation type="submission" date="2016-10" db="EMBL/GenBank/DDBJ databases">
        <authorList>
            <person name="Varghese N."/>
            <person name="Submissions S."/>
        </authorList>
    </citation>
    <scope>NUCLEOTIDE SEQUENCE [LARGE SCALE GENOMIC DNA]</scope>
    <source>
        <strain evidence="10">2SM5</strain>
    </source>
</reference>
<dbReference type="STRING" id="797277.SAMN05216198_3247"/>
<comment type="catalytic activity">
    <reaction evidence="3">
        <text>a long-chain fatty acyl-CoA + H2O = a long-chain fatty acid + CoA + H(+)</text>
        <dbReference type="Rhea" id="RHEA:67680"/>
        <dbReference type="ChEBI" id="CHEBI:15377"/>
        <dbReference type="ChEBI" id="CHEBI:15378"/>
        <dbReference type="ChEBI" id="CHEBI:57287"/>
        <dbReference type="ChEBI" id="CHEBI:57560"/>
        <dbReference type="ChEBI" id="CHEBI:83139"/>
    </reaction>
</comment>
<accession>A0A1H1WGI6</accession>
<dbReference type="PANTHER" id="PTHR43240">
    <property type="entry name" value="1,4-DIHYDROXY-2-NAPHTHOYL-COA THIOESTERASE 1"/>
    <property type="match status" value="1"/>
</dbReference>
<dbReference type="NCBIfam" id="TIGR00369">
    <property type="entry name" value="unchar_dom_1"/>
    <property type="match status" value="1"/>
</dbReference>
<keyword evidence="10" id="KW-1185">Reference proteome</keyword>
<evidence type="ECO:0000256" key="7">
    <source>
        <dbReference type="ARBA" id="ARBA00048062"/>
    </source>
</evidence>
<organism evidence="9 10">
    <name type="scientific">Halopseudomonas litoralis</name>
    <dbReference type="NCBI Taxonomy" id="797277"/>
    <lineage>
        <taxon>Bacteria</taxon>
        <taxon>Pseudomonadati</taxon>
        <taxon>Pseudomonadota</taxon>
        <taxon>Gammaproteobacteria</taxon>
        <taxon>Pseudomonadales</taxon>
        <taxon>Pseudomonadaceae</taxon>
        <taxon>Halopseudomonas</taxon>
    </lineage>
</organism>
<name>A0A1H1WGI6_9GAMM</name>
<dbReference type="InterPro" id="IPR029069">
    <property type="entry name" value="HotDog_dom_sf"/>
</dbReference>
<evidence type="ECO:0000313" key="9">
    <source>
        <dbReference type="EMBL" id="SDS95426.1"/>
    </source>
</evidence>
<evidence type="ECO:0000259" key="8">
    <source>
        <dbReference type="Pfam" id="PF03061"/>
    </source>
</evidence>
<dbReference type="Pfam" id="PF03061">
    <property type="entry name" value="4HBT"/>
    <property type="match status" value="1"/>
</dbReference>
<evidence type="ECO:0000256" key="1">
    <source>
        <dbReference type="ARBA" id="ARBA00022801"/>
    </source>
</evidence>
<dbReference type="RefSeq" id="WP_090275058.1">
    <property type="nucleotide sequence ID" value="NZ_LT629748.1"/>
</dbReference>
<evidence type="ECO:0000256" key="5">
    <source>
        <dbReference type="ARBA" id="ARBA00038894"/>
    </source>
</evidence>
<dbReference type="InterPro" id="IPR003736">
    <property type="entry name" value="PAAI_dom"/>
</dbReference>
<dbReference type="Gene3D" id="3.10.129.10">
    <property type="entry name" value="Hotdog Thioesterase"/>
    <property type="match status" value="1"/>
</dbReference>
<protein>
    <recommendedName>
        <fullName evidence="6">Medium/long-chain acyl-CoA thioesterase YigI</fullName>
        <ecNumber evidence="5">3.1.2.20</ecNumber>
    </recommendedName>
</protein>
<evidence type="ECO:0000256" key="6">
    <source>
        <dbReference type="ARBA" id="ARBA00040062"/>
    </source>
</evidence>
<feature type="domain" description="Thioesterase" evidence="8">
    <location>
        <begin position="51"/>
        <end position="123"/>
    </location>
</feature>
<evidence type="ECO:0000256" key="3">
    <source>
        <dbReference type="ARBA" id="ARBA00036002"/>
    </source>
</evidence>
<dbReference type="AlphaFoldDB" id="A0A1H1WGI6"/>
<proteinExistence type="inferred from homology"/>
<dbReference type="EC" id="3.1.2.20" evidence="5"/>
<keyword evidence="1" id="KW-0378">Hydrolase</keyword>
<dbReference type="SUPFAM" id="SSF54637">
    <property type="entry name" value="Thioesterase/thiol ester dehydrase-isomerase"/>
    <property type="match status" value="1"/>
</dbReference>
<dbReference type="Proteomes" id="UP000243426">
    <property type="component" value="Chromosome I"/>
</dbReference>
<evidence type="ECO:0000313" key="10">
    <source>
        <dbReference type="Proteomes" id="UP000243426"/>
    </source>
</evidence>
<comment type="catalytic activity">
    <reaction evidence="7">
        <text>a medium-chain fatty acyl-CoA + H2O = a medium-chain fatty acid + CoA + H(+)</text>
        <dbReference type="Rhea" id="RHEA:68184"/>
        <dbReference type="ChEBI" id="CHEBI:15377"/>
        <dbReference type="ChEBI" id="CHEBI:15378"/>
        <dbReference type="ChEBI" id="CHEBI:57287"/>
        <dbReference type="ChEBI" id="CHEBI:59558"/>
        <dbReference type="ChEBI" id="CHEBI:90546"/>
    </reaction>
</comment>
<evidence type="ECO:0000256" key="2">
    <source>
        <dbReference type="ARBA" id="ARBA00035880"/>
    </source>
</evidence>
<dbReference type="PANTHER" id="PTHR43240:SF20">
    <property type="entry name" value="MEDIUM_LONG-CHAIN ACYL-COA THIOESTERASE YIGI"/>
    <property type="match status" value="1"/>
</dbReference>
<comment type="similarity">
    <text evidence="4">Belongs to the YigI thioesterase family.</text>
</comment>
<evidence type="ECO:0000256" key="4">
    <source>
        <dbReference type="ARBA" id="ARBA00038381"/>
    </source>
</evidence>
<dbReference type="GO" id="GO:0047617">
    <property type="term" value="F:fatty acyl-CoA hydrolase activity"/>
    <property type="evidence" value="ECO:0007669"/>
    <property type="project" value="UniProtKB-EC"/>
</dbReference>
<sequence length="143" mass="15298">MQDKQYVALEAVRERVAAQPFTQLLGAEVSAVSESSCELTLPMRPELTQQYGFAHGGVISYLADNAATIAGAMALQAPAVTSEFKINYLRPGIGERLIARAECLHAGRSQAVCRCEVYTVTEGEEKLCAAAQATIALLPKPLT</sequence>
<gene>
    <name evidence="9" type="ORF">SAMN05216198_3247</name>
</gene>
<dbReference type="OrthoDB" id="4565299at2"/>
<comment type="catalytic activity">
    <reaction evidence="2">
        <text>a fatty acyl-CoA + H2O = a fatty acid + CoA + H(+)</text>
        <dbReference type="Rhea" id="RHEA:16781"/>
        <dbReference type="ChEBI" id="CHEBI:15377"/>
        <dbReference type="ChEBI" id="CHEBI:15378"/>
        <dbReference type="ChEBI" id="CHEBI:28868"/>
        <dbReference type="ChEBI" id="CHEBI:57287"/>
        <dbReference type="ChEBI" id="CHEBI:77636"/>
        <dbReference type="EC" id="3.1.2.20"/>
    </reaction>
</comment>